<sequence length="150" mass="17573">MSQTEAHLTFFYRSYNAAKKVYTWTHNTVQVQVAKKISLKKNTQKQLVRLRKWQILSPVTAWATVPTFLSTQRHILTRNNECYKEIGWLLKFPVSVQTRGHALRNIPKISTAHILCNSADNAVLLNERHQTFLFFFRKCSKSESRFSEET</sequence>
<accession>A0A224YI94</accession>
<dbReference type="EMBL" id="GFPF01002364">
    <property type="protein sequence ID" value="MAA13510.1"/>
    <property type="molecule type" value="Transcribed_RNA"/>
</dbReference>
<name>A0A224YI94_9ACAR</name>
<reference evidence="1" key="1">
    <citation type="journal article" date="2017" name="Parasit. Vectors">
        <title>Sialotranscriptomics of Rhipicephalus zambeziensis reveals intricate expression profiles of secretory proteins and suggests tight temporal transcriptional regulation during blood-feeding.</title>
        <authorList>
            <person name="de Castro M.H."/>
            <person name="de Klerk D."/>
            <person name="Pienaar R."/>
            <person name="Rees D.J.G."/>
            <person name="Mans B.J."/>
        </authorList>
    </citation>
    <scope>NUCLEOTIDE SEQUENCE</scope>
    <source>
        <tissue evidence="1">Salivary glands</tissue>
    </source>
</reference>
<dbReference type="AlphaFoldDB" id="A0A224YI94"/>
<organism evidence="1">
    <name type="scientific">Rhipicephalus zambeziensis</name>
    <dbReference type="NCBI Taxonomy" id="60191"/>
    <lineage>
        <taxon>Eukaryota</taxon>
        <taxon>Metazoa</taxon>
        <taxon>Ecdysozoa</taxon>
        <taxon>Arthropoda</taxon>
        <taxon>Chelicerata</taxon>
        <taxon>Arachnida</taxon>
        <taxon>Acari</taxon>
        <taxon>Parasitiformes</taxon>
        <taxon>Ixodida</taxon>
        <taxon>Ixodoidea</taxon>
        <taxon>Ixodidae</taxon>
        <taxon>Rhipicephalinae</taxon>
        <taxon>Rhipicephalus</taxon>
        <taxon>Rhipicephalus</taxon>
    </lineage>
</organism>
<protein>
    <submittedName>
        <fullName evidence="1">Uncharacterized protein</fullName>
    </submittedName>
</protein>
<proteinExistence type="predicted"/>
<evidence type="ECO:0000313" key="1">
    <source>
        <dbReference type="EMBL" id="MAA13510.1"/>
    </source>
</evidence>